<feature type="compositionally biased region" description="Pro residues" evidence="4">
    <location>
        <begin position="47"/>
        <end position="61"/>
    </location>
</feature>
<dbReference type="SUPFAM" id="SSF52540">
    <property type="entry name" value="P-loop containing nucleoside triphosphate hydrolases"/>
    <property type="match status" value="1"/>
</dbReference>
<dbReference type="PANTHER" id="PTHR12435">
    <property type="match status" value="1"/>
</dbReference>
<reference evidence="5 6" key="1">
    <citation type="journal article" date="2024" name="Commun. Biol.">
        <title>Comparative genomic analysis of thermophilic fungi reveals convergent evolutionary adaptations and gene losses.</title>
        <authorList>
            <person name="Steindorff A.S."/>
            <person name="Aguilar-Pontes M.V."/>
            <person name="Robinson A.J."/>
            <person name="Andreopoulos B."/>
            <person name="LaButti K."/>
            <person name="Kuo A."/>
            <person name="Mondo S."/>
            <person name="Riley R."/>
            <person name="Otillar R."/>
            <person name="Haridas S."/>
            <person name="Lipzen A."/>
            <person name="Grimwood J."/>
            <person name="Schmutz J."/>
            <person name="Clum A."/>
            <person name="Reid I.D."/>
            <person name="Moisan M.C."/>
            <person name="Butler G."/>
            <person name="Nguyen T.T.M."/>
            <person name="Dewar K."/>
            <person name="Conant G."/>
            <person name="Drula E."/>
            <person name="Henrissat B."/>
            <person name="Hansel C."/>
            <person name="Singer S."/>
            <person name="Hutchinson M.I."/>
            <person name="de Vries R.P."/>
            <person name="Natvig D.O."/>
            <person name="Powell A.J."/>
            <person name="Tsang A."/>
            <person name="Grigoriev I.V."/>
        </authorList>
    </citation>
    <scope>NUCLEOTIDE SEQUENCE [LARGE SCALE GENOMIC DNA]</scope>
    <source>
        <strain evidence="5 6">ATCC 22073</strain>
    </source>
</reference>
<dbReference type="InterPro" id="IPR027417">
    <property type="entry name" value="P-loop_NTPase"/>
</dbReference>
<feature type="compositionally biased region" description="Basic and acidic residues" evidence="4">
    <location>
        <begin position="179"/>
        <end position="192"/>
    </location>
</feature>
<keyword evidence="2" id="KW-0067">ATP-binding</keyword>
<evidence type="ECO:0000256" key="1">
    <source>
        <dbReference type="ARBA" id="ARBA00022741"/>
    </source>
</evidence>
<name>A0ABR4DNV2_9PEZI</name>
<organism evidence="5 6">
    <name type="scientific">Remersonia thermophila</name>
    <dbReference type="NCBI Taxonomy" id="72144"/>
    <lineage>
        <taxon>Eukaryota</taxon>
        <taxon>Fungi</taxon>
        <taxon>Dikarya</taxon>
        <taxon>Ascomycota</taxon>
        <taxon>Pezizomycotina</taxon>
        <taxon>Sordariomycetes</taxon>
        <taxon>Sordariomycetidae</taxon>
        <taxon>Sordariales</taxon>
        <taxon>Sordariales incertae sedis</taxon>
        <taxon>Remersonia</taxon>
    </lineage>
</organism>
<feature type="compositionally biased region" description="Low complexity" evidence="4">
    <location>
        <begin position="199"/>
        <end position="210"/>
    </location>
</feature>
<evidence type="ECO:0000256" key="4">
    <source>
        <dbReference type="SAM" id="MobiDB-lite"/>
    </source>
</evidence>
<gene>
    <name evidence="5" type="ORF">VTJ83DRAFT_1257</name>
</gene>
<evidence type="ECO:0000256" key="2">
    <source>
        <dbReference type="ARBA" id="ARBA00022840"/>
    </source>
</evidence>
<feature type="region of interest" description="Disordered" evidence="4">
    <location>
        <begin position="32"/>
        <end position="71"/>
    </location>
</feature>
<proteinExistence type="inferred from homology"/>
<dbReference type="Gene3D" id="3.40.50.300">
    <property type="entry name" value="P-loop containing nucleotide triphosphate hydrolases"/>
    <property type="match status" value="2"/>
</dbReference>
<dbReference type="RefSeq" id="XP_070870610.1">
    <property type="nucleotide sequence ID" value="XM_071007396.1"/>
</dbReference>
<feature type="compositionally biased region" description="Gly residues" evidence="4">
    <location>
        <begin position="340"/>
        <end position="351"/>
    </location>
</feature>
<protein>
    <submittedName>
        <fullName evidence="5">Uncharacterized protein</fullName>
    </submittedName>
</protein>
<sequence length="420" mass="45917">MPLIIVSGLPTSGKTTRGRQLYAYLESRIASSSTSSSFPESSSNTNNPPPPPPQAEPPQPSQQPKKTTTSPHYRLHYISDTTLSISRSVYDLSPENLPAHVRSANALEKDARAAVYAAVKRVLSPRDIVVLDGLNYIKGWRYQLFCEAKNARTASCVLQIGAPVETARRVNEERLRRWEEKKATATAKKEDSEEKEPEAATASPPLAAAAAPPPPPADGNPSDDPEQEPYTPSNWENLVFRYEEPNAMTRWDSPLFTLVWDDDEAQARRVFELIWDAVAGDGAAKRVIRPNQSTVQRDKDPGGDYLYVLERETQDIVKQILARQPEDGAGGEVRVPRASSGGGGAAGGAATRGGNEGKEEELVIYLPGKKVALPQLQRYRRAFVGLNRGGIGLEAVGKLAAERLRESFVGYLNDAFEKDG</sequence>
<dbReference type="Pfam" id="PF08433">
    <property type="entry name" value="KTI12"/>
    <property type="match status" value="1"/>
</dbReference>
<feature type="compositionally biased region" description="Low complexity" evidence="4">
    <location>
        <begin position="32"/>
        <end position="46"/>
    </location>
</feature>
<keyword evidence="1" id="KW-0547">Nucleotide-binding</keyword>
<dbReference type="EMBL" id="JAZGUE010000001">
    <property type="protein sequence ID" value="KAL2271886.1"/>
    <property type="molecule type" value="Genomic_DNA"/>
</dbReference>
<comment type="similarity">
    <text evidence="3">Belongs to the KTI12 family.</text>
</comment>
<comment type="caution">
    <text evidence="5">The sequence shown here is derived from an EMBL/GenBank/DDBJ whole genome shotgun (WGS) entry which is preliminary data.</text>
</comment>
<feature type="compositionally biased region" description="Low complexity" evidence="4">
    <location>
        <begin position="62"/>
        <end position="71"/>
    </location>
</feature>
<evidence type="ECO:0000313" key="5">
    <source>
        <dbReference type="EMBL" id="KAL2271886.1"/>
    </source>
</evidence>
<feature type="region of interest" description="Disordered" evidence="4">
    <location>
        <begin position="327"/>
        <end position="354"/>
    </location>
</feature>
<dbReference type="GeneID" id="98122040"/>
<keyword evidence="6" id="KW-1185">Reference proteome</keyword>
<feature type="region of interest" description="Disordered" evidence="4">
    <location>
        <begin position="179"/>
        <end position="232"/>
    </location>
</feature>
<dbReference type="Proteomes" id="UP001600064">
    <property type="component" value="Unassembled WGS sequence"/>
</dbReference>
<accession>A0ABR4DNV2</accession>
<evidence type="ECO:0000313" key="6">
    <source>
        <dbReference type="Proteomes" id="UP001600064"/>
    </source>
</evidence>
<dbReference type="InterPro" id="IPR013641">
    <property type="entry name" value="KTI12/PSTK"/>
</dbReference>
<evidence type="ECO:0000256" key="3">
    <source>
        <dbReference type="ARBA" id="ARBA00025768"/>
    </source>
</evidence>